<sequence>MLYSTGPRSAATAVLLGPPPTVRSARRRTLRSTTAVKAAGPMVGSDMGTYRFLLSGKWLGFFLLACAAAVVSVYLGGWQMDRNDHLVGENAKITQNYRAEPLAGAAAVEQFAAHDPSLTWRPVELTGEYLPQDQVLVRNRPQDGRVGYEVLVPFRTQDGDVVVLDRGWIPTGEAANGMPDEVPTPPAGRVTVTARLQPGEPAVSRGAPAGQIASIDLEELRERWDRPNGTAAYGEVFAEDPAPAAAPAPAPEPETDSGPHLSYSLQWYAFAALFFVAWGYAARQQARNDAWDRQFAQEMERRLARFYDEDGNYIGEGDEELVVRQLEMADDMPAHLRSLMRPRPQRRRSRPTCEDEEDAMLDALEASAADRSGSRVPLRSADELH</sequence>
<evidence type="ECO:0000313" key="8">
    <source>
        <dbReference type="Proteomes" id="UP001165080"/>
    </source>
</evidence>
<keyword evidence="5" id="KW-0496">Mitochondrion</keyword>
<organism evidence="7 8">
    <name type="scientific">Pleodorina starrii</name>
    <dbReference type="NCBI Taxonomy" id="330485"/>
    <lineage>
        <taxon>Eukaryota</taxon>
        <taxon>Viridiplantae</taxon>
        <taxon>Chlorophyta</taxon>
        <taxon>core chlorophytes</taxon>
        <taxon>Chlorophyceae</taxon>
        <taxon>CS clade</taxon>
        <taxon>Chlamydomonadales</taxon>
        <taxon>Volvocaceae</taxon>
        <taxon>Pleodorina</taxon>
    </lineage>
</organism>
<proteinExistence type="inferred from homology"/>
<gene>
    <name evidence="7" type="primary">PLESTB003675</name>
    <name evidence="7" type="ORF">PLESTB_001911500</name>
</gene>
<feature type="region of interest" description="Disordered" evidence="6">
    <location>
        <begin position="365"/>
        <end position="385"/>
    </location>
</feature>
<accession>A0A9W6C335</accession>
<dbReference type="InterPro" id="IPR002994">
    <property type="entry name" value="Surf1/Shy1"/>
</dbReference>
<keyword evidence="5" id="KW-0999">Mitochondrion inner membrane</keyword>
<comment type="caution">
    <text evidence="7">The sequence shown here is derived from an EMBL/GenBank/DDBJ whole genome shotgun (WGS) entry which is preliminary data.</text>
</comment>
<evidence type="ECO:0000256" key="3">
    <source>
        <dbReference type="ARBA" id="ARBA00022989"/>
    </source>
</evidence>
<dbReference type="AlphaFoldDB" id="A0A9W6C335"/>
<keyword evidence="3 5" id="KW-1133">Transmembrane helix</keyword>
<dbReference type="PANTHER" id="PTHR23427">
    <property type="entry name" value="SURFEIT LOCUS PROTEIN"/>
    <property type="match status" value="1"/>
</dbReference>
<evidence type="ECO:0000313" key="7">
    <source>
        <dbReference type="EMBL" id="GLC62545.1"/>
    </source>
</evidence>
<dbReference type="PANTHER" id="PTHR23427:SF2">
    <property type="entry name" value="SURFEIT LOCUS PROTEIN 1"/>
    <property type="match status" value="1"/>
</dbReference>
<name>A0A9W6C335_9CHLO</name>
<evidence type="ECO:0000256" key="6">
    <source>
        <dbReference type="SAM" id="MobiDB-lite"/>
    </source>
</evidence>
<comment type="caution">
    <text evidence="5">Lacks conserved residue(s) required for the propagation of feature annotation.</text>
</comment>
<dbReference type="InterPro" id="IPR045214">
    <property type="entry name" value="Surf1/Surf4"/>
</dbReference>
<protein>
    <recommendedName>
        <fullName evidence="5">SURF1-like protein</fullName>
    </recommendedName>
</protein>
<dbReference type="GO" id="GO:0005743">
    <property type="term" value="C:mitochondrial inner membrane"/>
    <property type="evidence" value="ECO:0007669"/>
    <property type="project" value="UniProtKB-SubCell"/>
</dbReference>
<evidence type="ECO:0000256" key="4">
    <source>
        <dbReference type="ARBA" id="ARBA00023136"/>
    </source>
</evidence>
<dbReference type="Proteomes" id="UP001165080">
    <property type="component" value="Unassembled WGS sequence"/>
</dbReference>
<dbReference type="Pfam" id="PF02104">
    <property type="entry name" value="SURF1"/>
    <property type="match status" value="1"/>
</dbReference>
<reference evidence="7 8" key="1">
    <citation type="journal article" date="2023" name="Commun. Biol.">
        <title>Reorganization of the ancestral sex-determining regions during the evolution of trioecy in Pleodorina starrii.</title>
        <authorList>
            <person name="Takahashi K."/>
            <person name="Suzuki S."/>
            <person name="Kawai-Toyooka H."/>
            <person name="Yamamoto K."/>
            <person name="Hamaji T."/>
            <person name="Ootsuki R."/>
            <person name="Yamaguchi H."/>
            <person name="Kawachi M."/>
            <person name="Higashiyama T."/>
            <person name="Nozaki H."/>
        </authorList>
    </citation>
    <scope>NUCLEOTIDE SEQUENCE [LARGE SCALE GENOMIC DNA]</scope>
    <source>
        <strain evidence="7 8">NIES-4479</strain>
    </source>
</reference>
<comment type="similarity">
    <text evidence="5">Belongs to the SURF1 family.</text>
</comment>
<comment type="subcellular location">
    <subcellularLocation>
        <location evidence="1">Membrane</location>
    </subcellularLocation>
    <subcellularLocation>
        <location evidence="5">Mitochondrion inner membrane</location>
        <topology evidence="5">Multi-pass membrane protein</topology>
    </subcellularLocation>
</comment>
<dbReference type="PROSITE" id="PS50895">
    <property type="entry name" value="SURF1"/>
    <property type="match status" value="1"/>
</dbReference>
<keyword evidence="4 5" id="KW-0472">Membrane</keyword>
<dbReference type="CDD" id="cd06662">
    <property type="entry name" value="SURF1"/>
    <property type="match status" value="1"/>
</dbReference>
<keyword evidence="8" id="KW-1185">Reference proteome</keyword>
<feature type="transmembrane region" description="Helical" evidence="5">
    <location>
        <begin position="58"/>
        <end position="76"/>
    </location>
</feature>
<dbReference type="EMBL" id="BRXU01000066">
    <property type="protein sequence ID" value="GLC62545.1"/>
    <property type="molecule type" value="Genomic_DNA"/>
</dbReference>
<keyword evidence="2 5" id="KW-0812">Transmembrane</keyword>
<evidence type="ECO:0000256" key="2">
    <source>
        <dbReference type="ARBA" id="ARBA00022692"/>
    </source>
</evidence>
<evidence type="ECO:0000256" key="1">
    <source>
        <dbReference type="ARBA" id="ARBA00004370"/>
    </source>
</evidence>
<evidence type="ECO:0000256" key="5">
    <source>
        <dbReference type="RuleBase" id="RU363076"/>
    </source>
</evidence>
<comment type="function">
    <text evidence="5">Probably involved in the biogenesis of the COX complex.</text>
</comment>